<dbReference type="Proteomes" id="UP000254287">
    <property type="component" value="Unassembled WGS sequence"/>
</dbReference>
<dbReference type="Gene3D" id="3.30.2400.10">
    <property type="entry name" value="Major capsid protein gp5"/>
    <property type="match status" value="1"/>
</dbReference>
<evidence type="ECO:0000256" key="1">
    <source>
        <dbReference type="ARBA" id="ARBA00004328"/>
    </source>
</evidence>
<dbReference type="SUPFAM" id="SSF56563">
    <property type="entry name" value="Major capsid protein gp5"/>
    <property type="match status" value="1"/>
</dbReference>
<evidence type="ECO:0000259" key="3">
    <source>
        <dbReference type="Pfam" id="PF05065"/>
    </source>
</evidence>
<dbReference type="InterPro" id="IPR054612">
    <property type="entry name" value="Phage_capsid-like_C"/>
</dbReference>
<feature type="domain" description="Phage capsid-like C-terminal" evidence="3">
    <location>
        <begin position="137"/>
        <end position="409"/>
    </location>
</feature>
<evidence type="ECO:0000256" key="2">
    <source>
        <dbReference type="SAM" id="MobiDB-lite"/>
    </source>
</evidence>
<protein>
    <submittedName>
        <fullName evidence="4">Putative phage capsid protein</fullName>
    </submittedName>
</protein>
<proteinExistence type="predicted"/>
<dbReference type="Gene3D" id="3.30.2320.10">
    <property type="entry name" value="hypothetical protein PF0899 domain"/>
    <property type="match status" value="1"/>
</dbReference>
<dbReference type="NCBIfam" id="TIGR01554">
    <property type="entry name" value="major_cap_HK97"/>
    <property type="match status" value="1"/>
</dbReference>
<gene>
    <name evidence="4" type="ORF">NCTC10289_01278</name>
</gene>
<evidence type="ECO:0000313" key="5">
    <source>
        <dbReference type="Proteomes" id="UP000254287"/>
    </source>
</evidence>
<feature type="region of interest" description="Disordered" evidence="2">
    <location>
        <begin position="67"/>
        <end position="87"/>
    </location>
</feature>
<dbReference type="RefSeq" id="WP_115021836.1">
    <property type="nucleotide sequence ID" value="NZ_CP069533.1"/>
</dbReference>
<dbReference type="EMBL" id="UFXP01000001">
    <property type="protein sequence ID" value="STC77499.1"/>
    <property type="molecule type" value="Genomic_DNA"/>
</dbReference>
<dbReference type="Pfam" id="PF05065">
    <property type="entry name" value="Phage_capsid"/>
    <property type="match status" value="1"/>
</dbReference>
<sequence>MRKTIAELKAERDKLRAEIEEIAFKGDSMSEAEYNAVKEKMDEVKEYDAEIADRVERDEMLKALKQFGRGADSGDPSPTGETDESTLGGHFVKSAAAELKAFRPGKTISYQAPEFKAASDPSLTGGQGQGVIDGYATEWSRAIVNQRRERLVAADLMGSARLTQPVIKYLVEKLNRIAEGGPEFVAEGAKKPYVRYSPLDLVTESPAKIAALTKVSDEMLEDLPFIADYINNQLVYDLSVEEEKALLNGDGQGSNLMGLFNREGIQSHDISGDPFDGLLEAIDMVALATPLTADGIMLNPADYQQLRKKKDNNGQYLAGGPFQGQYGNNGILLSPAVWGLSVVSTPAVEQGTYMVGAFRQGATILRRGGLRVDSTNTNVDDFENNLVTLRAEERLGLMVPRPAAFVTGKISGAGAAADTGAAA</sequence>
<evidence type="ECO:0000313" key="4">
    <source>
        <dbReference type="EMBL" id="STC77499.1"/>
    </source>
</evidence>
<reference evidence="4 5" key="1">
    <citation type="submission" date="2018-06" db="EMBL/GenBank/DDBJ databases">
        <authorList>
            <consortium name="Pathogen Informatics"/>
            <person name="Doyle S."/>
        </authorList>
    </citation>
    <scope>NUCLEOTIDE SEQUENCE [LARGE SCALE GENOMIC DNA]</scope>
    <source>
        <strain evidence="4 5">NCTC10289</strain>
    </source>
</reference>
<dbReference type="InterPro" id="IPR024455">
    <property type="entry name" value="Phage_capsid"/>
</dbReference>
<accession>A0A376CYD1</accession>
<dbReference type="AlphaFoldDB" id="A0A376CYD1"/>
<name>A0A376CYD1_9CORY</name>
<comment type="subcellular location">
    <subcellularLocation>
        <location evidence="1">Virion</location>
    </subcellularLocation>
</comment>
<organism evidence="4 5">
    <name type="scientific">Corynebacterium minutissimum</name>
    <dbReference type="NCBI Taxonomy" id="38301"/>
    <lineage>
        <taxon>Bacteria</taxon>
        <taxon>Bacillati</taxon>
        <taxon>Actinomycetota</taxon>
        <taxon>Actinomycetes</taxon>
        <taxon>Mycobacteriales</taxon>
        <taxon>Corynebacteriaceae</taxon>
        <taxon>Corynebacterium</taxon>
    </lineage>
</organism>